<proteinExistence type="predicted"/>
<dbReference type="Gene3D" id="3.30.1150.10">
    <property type="match status" value="1"/>
</dbReference>
<evidence type="ECO:0000259" key="1">
    <source>
        <dbReference type="Pfam" id="PF03544"/>
    </source>
</evidence>
<protein>
    <submittedName>
        <fullName evidence="2">Energy transducer TonB</fullName>
    </submittedName>
</protein>
<accession>A0ABX8Z695</accession>
<feature type="domain" description="TonB C-terminal" evidence="1">
    <location>
        <begin position="47"/>
        <end position="121"/>
    </location>
</feature>
<gene>
    <name evidence="2" type="ORF">K4H28_01390</name>
</gene>
<evidence type="ECO:0000313" key="2">
    <source>
        <dbReference type="EMBL" id="QZA78117.1"/>
    </source>
</evidence>
<dbReference type="Pfam" id="PF03544">
    <property type="entry name" value="TonB_C"/>
    <property type="match status" value="1"/>
</dbReference>
<name>A0ABX8Z695_9NEIS</name>
<reference evidence="2 3" key="1">
    <citation type="submission" date="2021-08" db="EMBL/GenBank/DDBJ databases">
        <title>complete genome sequencing of Deefgea sp. D25.</title>
        <authorList>
            <person name="Bae J.-W."/>
            <person name="Gim D.-H."/>
        </authorList>
    </citation>
    <scope>NUCLEOTIDE SEQUENCE [LARGE SCALE GENOMIC DNA]</scope>
    <source>
        <strain evidence="2 3">D25</strain>
    </source>
</reference>
<dbReference type="RefSeq" id="WP_221006490.1">
    <property type="nucleotide sequence ID" value="NZ_CP081150.1"/>
</dbReference>
<organism evidence="2 3">
    <name type="scientific">Deefgea tanakiae</name>
    <dbReference type="NCBI Taxonomy" id="2865840"/>
    <lineage>
        <taxon>Bacteria</taxon>
        <taxon>Pseudomonadati</taxon>
        <taxon>Pseudomonadota</taxon>
        <taxon>Betaproteobacteria</taxon>
        <taxon>Neisseriales</taxon>
        <taxon>Chitinibacteraceae</taxon>
        <taxon>Deefgea</taxon>
    </lineage>
</organism>
<dbReference type="EMBL" id="CP081150">
    <property type="protein sequence ID" value="QZA78117.1"/>
    <property type="molecule type" value="Genomic_DNA"/>
</dbReference>
<evidence type="ECO:0000313" key="3">
    <source>
        <dbReference type="Proteomes" id="UP000825679"/>
    </source>
</evidence>
<keyword evidence="3" id="KW-1185">Reference proteome</keyword>
<sequence length="125" mass="13833">MLLSQMHGCVVILFSLILSVVQAGDWIQTIKAEANEVVIIERPPPAIYPRVSQIKDETGRVHVVLLVGIDGLVIKAQPISSGVPRLEKACADNVSKTVFRPLKRDGILYRFKVIISCNFVLKPDE</sequence>
<dbReference type="InterPro" id="IPR037682">
    <property type="entry name" value="TonB_C"/>
</dbReference>
<dbReference type="SUPFAM" id="SSF74653">
    <property type="entry name" value="TolA/TonB C-terminal domain"/>
    <property type="match status" value="1"/>
</dbReference>
<dbReference type="Proteomes" id="UP000825679">
    <property type="component" value="Chromosome"/>
</dbReference>